<sequence length="77" mass="8552">MYSASVDDRAGTDCSPFPAQLESTWTAKLSSTTDPPRARAWPIVPLSAPTADWYSTRSRNRLLEEPLFVRPLCPDPS</sequence>
<evidence type="ECO:0000313" key="2">
    <source>
        <dbReference type="Proteomes" id="UP000317494"/>
    </source>
</evidence>
<dbReference type="Proteomes" id="UP000317494">
    <property type="component" value="Unassembled WGS sequence"/>
</dbReference>
<dbReference type="VEuPathDB" id="FungiDB:SeMB42_g04646"/>
<comment type="caution">
    <text evidence="1">The sequence shown here is derived from an EMBL/GenBank/DDBJ whole genome shotgun (WGS) entry which is preliminary data.</text>
</comment>
<keyword evidence="2" id="KW-1185">Reference proteome</keyword>
<gene>
    <name evidence="1" type="ORF">SeMB42_g04646</name>
</gene>
<proteinExistence type="predicted"/>
<dbReference type="EMBL" id="QEAN01000193">
    <property type="protein sequence ID" value="TPX43687.1"/>
    <property type="molecule type" value="Genomic_DNA"/>
</dbReference>
<organism evidence="1 2">
    <name type="scientific">Synchytrium endobioticum</name>
    <dbReference type="NCBI Taxonomy" id="286115"/>
    <lineage>
        <taxon>Eukaryota</taxon>
        <taxon>Fungi</taxon>
        <taxon>Fungi incertae sedis</taxon>
        <taxon>Chytridiomycota</taxon>
        <taxon>Chytridiomycota incertae sedis</taxon>
        <taxon>Chytridiomycetes</taxon>
        <taxon>Synchytriales</taxon>
        <taxon>Synchytriaceae</taxon>
        <taxon>Synchytrium</taxon>
    </lineage>
</organism>
<protein>
    <submittedName>
        <fullName evidence="1">Uncharacterized protein</fullName>
    </submittedName>
</protein>
<reference evidence="1 2" key="1">
    <citation type="journal article" date="2019" name="Sci. Rep.">
        <title>Comparative genomics of chytrid fungi reveal insights into the obligate biotrophic and pathogenic lifestyle of Synchytrium endobioticum.</title>
        <authorList>
            <person name="van de Vossenberg B.T.L.H."/>
            <person name="Warris S."/>
            <person name="Nguyen H.D.T."/>
            <person name="van Gent-Pelzer M.P.E."/>
            <person name="Joly D.L."/>
            <person name="van de Geest H.C."/>
            <person name="Bonants P.J.M."/>
            <person name="Smith D.S."/>
            <person name="Levesque C.A."/>
            <person name="van der Lee T.A.J."/>
        </authorList>
    </citation>
    <scope>NUCLEOTIDE SEQUENCE [LARGE SCALE GENOMIC DNA]</scope>
    <source>
        <strain evidence="1 2">MB42</strain>
    </source>
</reference>
<accession>A0A507CWU3</accession>
<name>A0A507CWU3_9FUNG</name>
<evidence type="ECO:0000313" key="1">
    <source>
        <dbReference type="EMBL" id="TPX43687.1"/>
    </source>
</evidence>
<dbReference type="AlphaFoldDB" id="A0A507CWU3"/>